<dbReference type="InterPro" id="IPR036890">
    <property type="entry name" value="HATPase_C_sf"/>
</dbReference>
<dbReference type="SMART" id="SM00388">
    <property type="entry name" value="HisKA"/>
    <property type="match status" value="1"/>
</dbReference>
<dbReference type="PROSITE" id="PS50885">
    <property type="entry name" value="HAMP"/>
    <property type="match status" value="1"/>
</dbReference>
<dbReference type="Proteomes" id="UP000001029">
    <property type="component" value="Chromosome"/>
</dbReference>
<feature type="transmembrane region" description="Helical" evidence="11">
    <location>
        <begin position="274"/>
        <end position="295"/>
    </location>
</feature>
<dbReference type="PANTHER" id="PTHR43065">
    <property type="entry name" value="SENSOR HISTIDINE KINASE"/>
    <property type="match status" value="1"/>
</dbReference>
<dbReference type="SUPFAM" id="SSF47384">
    <property type="entry name" value="Homodimeric domain of signal transducing histidine kinase"/>
    <property type="match status" value="1"/>
</dbReference>
<evidence type="ECO:0000256" key="1">
    <source>
        <dbReference type="ARBA" id="ARBA00000085"/>
    </source>
</evidence>
<dbReference type="Pfam" id="PF00512">
    <property type="entry name" value="HisKA"/>
    <property type="match status" value="1"/>
</dbReference>
<dbReference type="KEGG" id="emi:Emin_1199"/>
<dbReference type="InterPro" id="IPR003661">
    <property type="entry name" value="HisK_dim/P_dom"/>
</dbReference>
<comment type="subcellular location">
    <subcellularLocation>
        <location evidence="2">Membrane</location>
    </subcellularLocation>
</comment>
<dbReference type="EMBL" id="CP001055">
    <property type="protein sequence ID" value="ACC98749.1"/>
    <property type="molecule type" value="Genomic_DNA"/>
</dbReference>
<dbReference type="Gene3D" id="3.30.565.10">
    <property type="entry name" value="Histidine kinase-like ATPase, C-terminal domain"/>
    <property type="match status" value="1"/>
</dbReference>
<organism evidence="14 15">
    <name type="scientific">Elusimicrobium minutum (strain Pei191)</name>
    <dbReference type="NCBI Taxonomy" id="445932"/>
    <lineage>
        <taxon>Bacteria</taxon>
        <taxon>Pseudomonadati</taxon>
        <taxon>Elusimicrobiota</taxon>
        <taxon>Elusimicrobia</taxon>
        <taxon>Elusimicrobiales</taxon>
        <taxon>Elusimicrobiaceae</taxon>
        <taxon>Elusimicrobium</taxon>
    </lineage>
</organism>
<dbReference type="GO" id="GO:0005524">
    <property type="term" value="F:ATP binding"/>
    <property type="evidence" value="ECO:0007669"/>
    <property type="project" value="UniProtKB-KW"/>
</dbReference>
<evidence type="ECO:0000256" key="3">
    <source>
        <dbReference type="ARBA" id="ARBA00012438"/>
    </source>
</evidence>
<keyword evidence="9" id="KW-0902">Two-component regulatory system</keyword>
<accession>B2KE03</accession>
<evidence type="ECO:0000256" key="2">
    <source>
        <dbReference type="ARBA" id="ARBA00004370"/>
    </source>
</evidence>
<evidence type="ECO:0000256" key="8">
    <source>
        <dbReference type="ARBA" id="ARBA00022840"/>
    </source>
</evidence>
<name>B2KE03_ELUMP</name>
<evidence type="ECO:0000256" key="10">
    <source>
        <dbReference type="SAM" id="Coils"/>
    </source>
</evidence>
<dbReference type="SMART" id="SM00304">
    <property type="entry name" value="HAMP"/>
    <property type="match status" value="1"/>
</dbReference>
<dbReference type="GO" id="GO:0000155">
    <property type="term" value="F:phosphorelay sensor kinase activity"/>
    <property type="evidence" value="ECO:0007669"/>
    <property type="project" value="InterPro"/>
</dbReference>
<dbReference type="InterPro" id="IPR003660">
    <property type="entry name" value="HAMP_dom"/>
</dbReference>
<dbReference type="InterPro" id="IPR003594">
    <property type="entry name" value="HATPase_dom"/>
</dbReference>
<evidence type="ECO:0000256" key="11">
    <source>
        <dbReference type="SAM" id="Phobius"/>
    </source>
</evidence>
<keyword evidence="6" id="KW-0547">Nucleotide-binding</keyword>
<evidence type="ECO:0000313" key="14">
    <source>
        <dbReference type="EMBL" id="ACC98749.1"/>
    </source>
</evidence>
<dbReference type="PANTHER" id="PTHR43065:SF10">
    <property type="entry name" value="PEROXIDE STRESS-ACTIVATED HISTIDINE KINASE MAK3"/>
    <property type="match status" value="1"/>
</dbReference>
<evidence type="ECO:0000256" key="4">
    <source>
        <dbReference type="ARBA" id="ARBA00022553"/>
    </source>
</evidence>
<evidence type="ECO:0000259" key="13">
    <source>
        <dbReference type="PROSITE" id="PS50885"/>
    </source>
</evidence>
<keyword evidence="7 14" id="KW-0418">Kinase</keyword>
<dbReference type="Pfam" id="PF00672">
    <property type="entry name" value="HAMP"/>
    <property type="match status" value="1"/>
</dbReference>
<evidence type="ECO:0000313" key="15">
    <source>
        <dbReference type="Proteomes" id="UP000001029"/>
    </source>
</evidence>
<dbReference type="PRINTS" id="PR00344">
    <property type="entry name" value="BCTRLSENSOR"/>
</dbReference>
<proteinExistence type="predicted"/>
<reference evidence="14 15" key="1">
    <citation type="journal article" date="2009" name="Appl. Environ. Microbiol.">
        <title>Genomic analysis of 'Elusimicrobium minutum,' the first cultivated representative of the phylum 'Elusimicrobia' (formerly termite group 1).</title>
        <authorList>
            <person name="Herlemann D.P.R."/>
            <person name="Geissinger O."/>
            <person name="Ikeda-Ohtsubo W."/>
            <person name="Kunin V."/>
            <person name="Sun H."/>
            <person name="Lapidus A."/>
            <person name="Hugenholtz P."/>
            <person name="Brune A."/>
        </authorList>
    </citation>
    <scope>NUCLEOTIDE SEQUENCE [LARGE SCALE GENOMIC DNA]</scope>
    <source>
        <strain evidence="14 15">Pei191</strain>
    </source>
</reference>
<dbReference type="STRING" id="445932.Emin_1199"/>
<keyword evidence="8" id="KW-0067">ATP-binding</keyword>
<dbReference type="CDD" id="cd00082">
    <property type="entry name" value="HisKA"/>
    <property type="match status" value="1"/>
</dbReference>
<keyword evidence="11" id="KW-1133">Transmembrane helix</keyword>
<dbReference type="CDD" id="cd06225">
    <property type="entry name" value="HAMP"/>
    <property type="match status" value="1"/>
</dbReference>
<gene>
    <name evidence="14" type="ordered locus">Emin_1199</name>
</gene>
<dbReference type="InterPro" id="IPR036097">
    <property type="entry name" value="HisK_dim/P_sf"/>
</dbReference>
<dbReference type="HOGENOM" id="CLU_451815_0_0_0"/>
<evidence type="ECO:0000256" key="6">
    <source>
        <dbReference type="ARBA" id="ARBA00022741"/>
    </source>
</evidence>
<evidence type="ECO:0000256" key="7">
    <source>
        <dbReference type="ARBA" id="ARBA00022777"/>
    </source>
</evidence>
<dbReference type="AlphaFoldDB" id="B2KE03"/>
<feature type="domain" description="HAMP" evidence="13">
    <location>
        <begin position="296"/>
        <end position="350"/>
    </location>
</feature>
<dbReference type="SMART" id="SM00387">
    <property type="entry name" value="HATPase_c"/>
    <property type="match status" value="1"/>
</dbReference>
<keyword evidence="11" id="KW-0812">Transmembrane</keyword>
<dbReference type="Gene3D" id="1.10.287.130">
    <property type="match status" value="1"/>
</dbReference>
<feature type="coiled-coil region" evidence="10">
    <location>
        <begin position="338"/>
        <end position="372"/>
    </location>
</feature>
<protein>
    <recommendedName>
        <fullName evidence="3">histidine kinase</fullName>
        <ecNumber evidence="3">2.7.13.3</ecNumber>
    </recommendedName>
</protein>
<dbReference type="Gene3D" id="6.10.340.10">
    <property type="match status" value="1"/>
</dbReference>
<dbReference type="PROSITE" id="PS50109">
    <property type="entry name" value="HIS_KIN"/>
    <property type="match status" value="1"/>
</dbReference>
<dbReference type="Pfam" id="PF02518">
    <property type="entry name" value="HATPase_c"/>
    <property type="match status" value="1"/>
</dbReference>
<dbReference type="EC" id="2.7.13.3" evidence="3"/>
<dbReference type="InterPro" id="IPR004358">
    <property type="entry name" value="Sig_transdc_His_kin-like_C"/>
</dbReference>
<keyword evidence="4" id="KW-0597">Phosphoprotein</keyword>
<dbReference type="InterPro" id="IPR005467">
    <property type="entry name" value="His_kinase_dom"/>
</dbReference>
<comment type="catalytic activity">
    <reaction evidence="1">
        <text>ATP + protein L-histidine = ADP + protein N-phospho-L-histidine.</text>
        <dbReference type="EC" id="2.7.13.3"/>
    </reaction>
</comment>
<keyword evidence="11" id="KW-0472">Membrane</keyword>
<dbReference type="GO" id="GO:0016020">
    <property type="term" value="C:membrane"/>
    <property type="evidence" value="ECO:0007669"/>
    <property type="project" value="UniProtKB-SubCell"/>
</dbReference>
<evidence type="ECO:0000256" key="5">
    <source>
        <dbReference type="ARBA" id="ARBA00022679"/>
    </source>
</evidence>
<keyword evidence="10" id="KW-0175">Coiled coil</keyword>
<dbReference type="SUPFAM" id="SSF55874">
    <property type="entry name" value="ATPase domain of HSP90 chaperone/DNA topoisomerase II/histidine kinase"/>
    <property type="match status" value="1"/>
</dbReference>
<keyword evidence="5" id="KW-0808">Transferase</keyword>
<dbReference type="RefSeq" id="WP_012415364.1">
    <property type="nucleotide sequence ID" value="NC_010644.1"/>
</dbReference>
<evidence type="ECO:0000256" key="9">
    <source>
        <dbReference type="ARBA" id="ARBA00023012"/>
    </source>
</evidence>
<evidence type="ECO:0000259" key="12">
    <source>
        <dbReference type="PROSITE" id="PS50109"/>
    </source>
</evidence>
<sequence length="604" mass="67096">MYKGKSKTLFWAIVKVLMLAALLPVIMLGVYMVEMDSRMIKAELLEKQSIMNVTIESNVRGYLGRKRGFLRSFISIHDTFSEHSGINKMDLSLLISMNEDAVAAAFMDVNGNIKEEVGDVNLAFTRNGEFNAIRYLTLNKKEDYVGVITREDNKDTMLIAVPYVYNGKSKGALIARFNITEMVEGIAEYFVDGVFYAIFTTDGNIVTSSGPVSEDVKRIMASSPGKRNSEIKFSDGRRYLVTTSIISATGWIVYVQQSSKSWTAIILKDSHALGVIFIMAVAVIILIVLLSKIAIKPIIEPVKILQESATLLGKGNFDYLPKLENMPSNEVGDLGRAFVSMAESLKKQREEVAKAEKELADTNAILEKKVEERTKQLGKATDALVKKERLAAIGEMASIISHEIRNPLAVISNSTHLIRAIVGEENPKLKRQFDIIDSEVRQANRIVEEVLGYARDRKQNITRVDLNSYLKDIVTTHPLPQGIRIVQNYDETHPAVNIDSEEIKQAVRNLITNAFDVMPDGGTLNIGTKAGKKVVCLYVCDEGTGMGEDTLLRIFTPFFTTKARGTGLGLAVVKKAVSNNKGKMFVESEPDQGTKFKIYLKRAE</sequence>
<feature type="transmembrane region" description="Helical" evidence="11">
    <location>
        <begin position="12"/>
        <end position="33"/>
    </location>
</feature>
<keyword evidence="15" id="KW-1185">Reference proteome</keyword>
<feature type="domain" description="Histidine kinase" evidence="12">
    <location>
        <begin position="399"/>
        <end position="604"/>
    </location>
</feature>